<keyword evidence="4" id="KW-0653">Protein transport</keyword>
<dbReference type="AlphaFoldDB" id="D8PK85"/>
<dbReference type="Gene3D" id="3.30.70.330">
    <property type="match status" value="1"/>
</dbReference>
<dbReference type="InterPro" id="IPR012677">
    <property type="entry name" value="Nucleotide-bd_a/b_plait_sf"/>
</dbReference>
<evidence type="ECO:0000313" key="11">
    <source>
        <dbReference type="EMBL" id="EFJ02637.1"/>
    </source>
</evidence>
<evidence type="ECO:0000256" key="2">
    <source>
        <dbReference type="ARBA" id="ARBA00022448"/>
    </source>
</evidence>
<dbReference type="eggNOG" id="ENOG502S9GI">
    <property type="taxonomic scope" value="Eukaryota"/>
</dbReference>
<keyword evidence="12" id="KW-1185">Reference proteome</keyword>
<organism evidence="12">
    <name type="scientific">Schizophyllum commune (strain H4-8 / FGSC 9210)</name>
    <name type="common">Split gill fungus</name>
    <dbReference type="NCBI Taxonomy" id="578458"/>
    <lineage>
        <taxon>Eukaryota</taxon>
        <taxon>Fungi</taxon>
        <taxon>Dikarya</taxon>
        <taxon>Basidiomycota</taxon>
        <taxon>Agaricomycotina</taxon>
        <taxon>Agaricomycetes</taxon>
        <taxon>Agaricomycetidae</taxon>
        <taxon>Agaricales</taxon>
        <taxon>Schizophyllaceae</taxon>
        <taxon>Schizophyllum</taxon>
    </lineage>
</organism>
<dbReference type="GO" id="GO:0044615">
    <property type="term" value="C:nuclear pore nuclear basket"/>
    <property type="evidence" value="ECO:0007669"/>
    <property type="project" value="TreeGrafter"/>
</dbReference>
<evidence type="ECO:0000256" key="7">
    <source>
        <dbReference type="ARBA" id="ARBA00023242"/>
    </source>
</evidence>
<dbReference type="GO" id="GO:0051028">
    <property type="term" value="P:mRNA transport"/>
    <property type="evidence" value="ECO:0007669"/>
    <property type="project" value="UniProtKB-UniRule"/>
</dbReference>
<dbReference type="EMBL" id="GL377302">
    <property type="protein sequence ID" value="EFJ02637.1"/>
    <property type="molecule type" value="Genomic_DNA"/>
</dbReference>
<feature type="compositionally biased region" description="Polar residues" evidence="9">
    <location>
        <begin position="132"/>
        <end position="142"/>
    </location>
</feature>
<evidence type="ECO:0000256" key="4">
    <source>
        <dbReference type="ARBA" id="ARBA00022927"/>
    </source>
</evidence>
<feature type="domain" description="RRM Nup35-type" evidence="10">
    <location>
        <begin position="165"/>
        <end position="244"/>
    </location>
</feature>
<dbReference type="GO" id="GO:0006607">
    <property type="term" value="P:NLS-bearing protein import into nucleus"/>
    <property type="evidence" value="ECO:0007669"/>
    <property type="project" value="TreeGrafter"/>
</dbReference>
<dbReference type="GO" id="GO:0005543">
    <property type="term" value="F:phospholipid binding"/>
    <property type="evidence" value="ECO:0007669"/>
    <property type="project" value="TreeGrafter"/>
</dbReference>
<keyword evidence="6 8" id="KW-0906">Nuclear pore complex</keyword>
<proteinExistence type="predicted"/>
<comment type="subcellular location">
    <subcellularLocation>
        <location evidence="1">Nucleus</location>
        <location evidence="1">Nuclear pore complex</location>
    </subcellularLocation>
</comment>
<dbReference type="PANTHER" id="PTHR21527">
    <property type="entry name" value="NUCLEOPORIN NUP35"/>
    <property type="match status" value="1"/>
</dbReference>
<dbReference type="InterPro" id="IPR035979">
    <property type="entry name" value="RBD_domain_sf"/>
</dbReference>
<keyword evidence="2 8" id="KW-0813">Transport</keyword>
<dbReference type="Pfam" id="PF05172">
    <property type="entry name" value="RRM_Nup35"/>
    <property type="match status" value="1"/>
</dbReference>
<feature type="compositionally biased region" description="Polar residues" evidence="9">
    <location>
        <begin position="44"/>
        <end position="58"/>
    </location>
</feature>
<dbReference type="KEGG" id="scm:SCHCO_02609998"/>
<keyword evidence="7 8" id="KW-0539">Nucleus</keyword>
<feature type="compositionally biased region" description="Polar residues" evidence="9">
    <location>
        <begin position="1"/>
        <end position="34"/>
    </location>
</feature>
<evidence type="ECO:0000256" key="5">
    <source>
        <dbReference type="ARBA" id="ARBA00023010"/>
    </source>
</evidence>
<dbReference type="GO" id="GO:0017056">
    <property type="term" value="F:structural constituent of nuclear pore"/>
    <property type="evidence" value="ECO:0007669"/>
    <property type="project" value="TreeGrafter"/>
</dbReference>
<name>D8PK85_SCHCM</name>
<gene>
    <name evidence="11" type="ORF">SCHCODRAFT_231757</name>
</gene>
<dbReference type="GeneID" id="9594828"/>
<accession>D8PK85</accession>
<dbReference type="HOGENOM" id="CLU_809131_0_0_1"/>
<dbReference type="InterPro" id="IPR007846">
    <property type="entry name" value="RRM_NUP35_dom"/>
</dbReference>
<evidence type="ECO:0000256" key="9">
    <source>
        <dbReference type="SAM" id="MobiDB-lite"/>
    </source>
</evidence>
<dbReference type="VEuPathDB" id="FungiDB:SCHCODRAFT_02609998"/>
<feature type="compositionally biased region" description="Polar residues" evidence="9">
    <location>
        <begin position="279"/>
        <end position="295"/>
    </location>
</feature>
<sequence length="359" mass="37958">MQSSGFQQPSLFSSTSGHHSQSNFRAWGGSSQAAPATAPPLNDSLVQSRSQYQTGYLISSQPNNPPQGSPRNDEPPIIQTKAKMSHVLTRGSNSEFGMESMFQSSRSRQTIADEDAPPTASINDLPNEMHATPTSSNFQPRNSAFGFDMPPSRRTPKPTQTQSSSATPLFVLVFGYPPEGYNTTAQYFQDLGDATDPEETGVQNCFRIGYRNPTDALRAVRKNGEVLGNWMVGAMWADPAVAQAQLGPALLQSSALAADVALSSPPRTSMGMEVDRPLSNANGSGFGTPNPNSNLPAFGTPIKLGSSASVFKKNNPGAAPATPVAPVQANRAPMAQATPAQASPSKGVVAQVSDMLFGW</sequence>
<feature type="compositionally biased region" description="Polar residues" evidence="9">
    <location>
        <begin position="92"/>
        <end position="110"/>
    </location>
</feature>
<dbReference type="OrthoDB" id="3365060at2759"/>
<evidence type="ECO:0000313" key="12">
    <source>
        <dbReference type="Proteomes" id="UP000007431"/>
    </source>
</evidence>
<dbReference type="OMA" id="MVGAKWA"/>
<feature type="region of interest" description="Disordered" evidence="9">
    <location>
        <begin position="279"/>
        <end position="299"/>
    </location>
</feature>
<dbReference type="GO" id="GO:0006999">
    <property type="term" value="P:nuclear pore organization"/>
    <property type="evidence" value="ECO:0007669"/>
    <property type="project" value="TreeGrafter"/>
</dbReference>
<keyword evidence="3 8" id="KW-0509">mRNA transport</keyword>
<evidence type="ECO:0000256" key="6">
    <source>
        <dbReference type="ARBA" id="ARBA00023132"/>
    </source>
</evidence>
<feature type="region of interest" description="Disordered" evidence="9">
    <location>
        <begin position="1"/>
        <end position="76"/>
    </location>
</feature>
<dbReference type="PROSITE" id="PS51472">
    <property type="entry name" value="RRM_NUP35"/>
    <property type="match status" value="1"/>
</dbReference>
<evidence type="ECO:0000256" key="3">
    <source>
        <dbReference type="ARBA" id="ARBA00022816"/>
    </source>
</evidence>
<dbReference type="GO" id="GO:0003676">
    <property type="term" value="F:nucleic acid binding"/>
    <property type="evidence" value="ECO:0007669"/>
    <property type="project" value="InterPro"/>
</dbReference>
<reference evidence="11 12" key="1">
    <citation type="journal article" date="2010" name="Nat. Biotechnol.">
        <title>Genome sequence of the model mushroom Schizophyllum commune.</title>
        <authorList>
            <person name="Ohm R.A."/>
            <person name="de Jong J.F."/>
            <person name="Lugones L.G."/>
            <person name="Aerts A."/>
            <person name="Kothe E."/>
            <person name="Stajich J.E."/>
            <person name="de Vries R.P."/>
            <person name="Record E."/>
            <person name="Levasseur A."/>
            <person name="Baker S.E."/>
            <person name="Bartholomew K.A."/>
            <person name="Coutinho P.M."/>
            <person name="Erdmann S."/>
            <person name="Fowler T.J."/>
            <person name="Gathman A.C."/>
            <person name="Lombard V."/>
            <person name="Henrissat B."/>
            <person name="Knabe N."/>
            <person name="Kuees U."/>
            <person name="Lilly W.W."/>
            <person name="Lindquist E."/>
            <person name="Lucas S."/>
            <person name="Magnuson J.K."/>
            <person name="Piumi F."/>
            <person name="Raudaskoski M."/>
            <person name="Salamov A."/>
            <person name="Schmutz J."/>
            <person name="Schwarze F.W.M.R."/>
            <person name="vanKuyk P.A."/>
            <person name="Horton J.S."/>
            <person name="Grigoriev I.V."/>
            <person name="Woesten H.A.B."/>
        </authorList>
    </citation>
    <scope>NUCLEOTIDE SEQUENCE [LARGE SCALE GENOMIC DNA]</scope>
    <source>
        <strain evidence="12">H4-8 / FGSC 9210</strain>
    </source>
</reference>
<dbReference type="SUPFAM" id="SSF54928">
    <property type="entry name" value="RNA-binding domain, RBD"/>
    <property type="match status" value="1"/>
</dbReference>
<dbReference type="InParanoid" id="D8PK85"/>
<protein>
    <recommendedName>
        <fullName evidence="10">RRM Nup35-type domain-containing protein</fullName>
    </recommendedName>
</protein>
<dbReference type="GO" id="GO:0044613">
    <property type="term" value="C:nuclear pore central transport channel"/>
    <property type="evidence" value="ECO:0007669"/>
    <property type="project" value="TreeGrafter"/>
</dbReference>
<evidence type="ECO:0000259" key="10">
    <source>
        <dbReference type="PROSITE" id="PS51472"/>
    </source>
</evidence>
<evidence type="ECO:0000256" key="1">
    <source>
        <dbReference type="ARBA" id="ARBA00004567"/>
    </source>
</evidence>
<dbReference type="PANTHER" id="PTHR21527:SF6">
    <property type="entry name" value="NUCLEOPORIN NUP35"/>
    <property type="match status" value="1"/>
</dbReference>
<evidence type="ECO:0000256" key="8">
    <source>
        <dbReference type="PROSITE-ProRule" id="PRU00804"/>
    </source>
</evidence>
<dbReference type="RefSeq" id="XP_003037539.1">
    <property type="nucleotide sequence ID" value="XM_003037493.1"/>
</dbReference>
<feature type="region of interest" description="Disordered" evidence="9">
    <location>
        <begin position="92"/>
        <end position="164"/>
    </location>
</feature>
<dbReference type="Proteomes" id="UP000007431">
    <property type="component" value="Unassembled WGS sequence"/>
</dbReference>
<keyword evidence="5" id="KW-0811">Translocation</keyword>